<gene>
    <name evidence="2" type="ORF">FHR38_001452</name>
</gene>
<name>A0A7W7SMW1_9ACTN</name>
<reference evidence="2 3" key="1">
    <citation type="submission" date="2020-08" db="EMBL/GenBank/DDBJ databases">
        <title>Sequencing the genomes of 1000 actinobacteria strains.</title>
        <authorList>
            <person name="Klenk H.-P."/>
        </authorList>
    </citation>
    <scope>NUCLEOTIDE SEQUENCE [LARGE SCALE GENOMIC DNA]</scope>
    <source>
        <strain evidence="2 3">DSM 45886</strain>
    </source>
</reference>
<accession>A0A7W7SMW1</accession>
<dbReference type="InterPro" id="IPR000835">
    <property type="entry name" value="HTH_MarR-typ"/>
</dbReference>
<feature type="domain" description="HTH marR-type" evidence="1">
    <location>
        <begin position="1"/>
        <end position="138"/>
    </location>
</feature>
<dbReference type="CDD" id="cd00090">
    <property type="entry name" value="HTH_ARSR"/>
    <property type="match status" value="1"/>
</dbReference>
<dbReference type="PROSITE" id="PS50995">
    <property type="entry name" value="HTH_MARR_2"/>
    <property type="match status" value="1"/>
</dbReference>
<dbReference type="SUPFAM" id="SSF46785">
    <property type="entry name" value="Winged helix' DNA-binding domain"/>
    <property type="match status" value="1"/>
</dbReference>
<evidence type="ECO:0000313" key="3">
    <source>
        <dbReference type="Proteomes" id="UP000578819"/>
    </source>
</evidence>
<proteinExistence type="predicted"/>
<evidence type="ECO:0000259" key="1">
    <source>
        <dbReference type="PROSITE" id="PS50995"/>
    </source>
</evidence>
<dbReference type="AlphaFoldDB" id="A0A7W7SMW1"/>
<dbReference type="Gene3D" id="1.10.10.10">
    <property type="entry name" value="Winged helix-like DNA-binding domain superfamily/Winged helix DNA-binding domain"/>
    <property type="match status" value="1"/>
</dbReference>
<dbReference type="PRINTS" id="PR00598">
    <property type="entry name" value="HTHMARR"/>
</dbReference>
<dbReference type="GO" id="GO:0003700">
    <property type="term" value="F:DNA-binding transcription factor activity"/>
    <property type="evidence" value="ECO:0007669"/>
    <property type="project" value="InterPro"/>
</dbReference>
<keyword evidence="2" id="KW-0238">DNA-binding</keyword>
<dbReference type="Proteomes" id="UP000578819">
    <property type="component" value="Unassembled WGS sequence"/>
</dbReference>
<organism evidence="2 3">
    <name type="scientific">Micromonospora polyrhachis</name>
    <dbReference type="NCBI Taxonomy" id="1282883"/>
    <lineage>
        <taxon>Bacteria</taxon>
        <taxon>Bacillati</taxon>
        <taxon>Actinomycetota</taxon>
        <taxon>Actinomycetes</taxon>
        <taxon>Micromonosporales</taxon>
        <taxon>Micromonosporaceae</taxon>
        <taxon>Micromonospora</taxon>
    </lineage>
</organism>
<dbReference type="InterPro" id="IPR011991">
    <property type="entry name" value="ArsR-like_HTH"/>
</dbReference>
<dbReference type="PANTHER" id="PTHR33164">
    <property type="entry name" value="TRANSCRIPTIONAL REGULATOR, MARR FAMILY"/>
    <property type="match status" value="1"/>
</dbReference>
<dbReference type="GO" id="GO:0003677">
    <property type="term" value="F:DNA binding"/>
    <property type="evidence" value="ECO:0007669"/>
    <property type="project" value="UniProtKB-KW"/>
</dbReference>
<dbReference type="SMART" id="SM00347">
    <property type="entry name" value="HTH_MARR"/>
    <property type="match status" value="1"/>
</dbReference>
<dbReference type="InterPro" id="IPR036388">
    <property type="entry name" value="WH-like_DNA-bd_sf"/>
</dbReference>
<sequence>MSSLARSIEREVMLLGRHAFLSPPGSKGRGNRLDRSAYVLLTRLEEQGPMSVAELQEAFGLDQSTLSRQTSAMLRAGVVERIPDPDGGLARKFRATPLGIERLEADRSEKLAALSKVLRGWNQDQIEAFAEMLRQFNEGIEQVDGRPWPRA</sequence>
<dbReference type="InterPro" id="IPR039422">
    <property type="entry name" value="MarR/SlyA-like"/>
</dbReference>
<dbReference type="InterPro" id="IPR036390">
    <property type="entry name" value="WH_DNA-bd_sf"/>
</dbReference>
<protein>
    <submittedName>
        <fullName evidence="2">DNA-binding MarR family transcriptional regulator</fullName>
    </submittedName>
</protein>
<keyword evidence="3" id="KW-1185">Reference proteome</keyword>
<dbReference type="EMBL" id="JACHJW010000001">
    <property type="protein sequence ID" value="MBB4957719.1"/>
    <property type="molecule type" value="Genomic_DNA"/>
</dbReference>
<dbReference type="PANTHER" id="PTHR33164:SF57">
    <property type="entry name" value="MARR-FAMILY TRANSCRIPTIONAL REGULATOR"/>
    <property type="match status" value="1"/>
</dbReference>
<dbReference type="RefSeq" id="WP_221448939.1">
    <property type="nucleotide sequence ID" value="NZ_JACHJW010000001.1"/>
</dbReference>
<evidence type="ECO:0000313" key="2">
    <source>
        <dbReference type="EMBL" id="MBB4957719.1"/>
    </source>
</evidence>
<dbReference type="Pfam" id="PF01047">
    <property type="entry name" value="MarR"/>
    <property type="match status" value="1"/>
</dbReference>
<comment type="caution">
    <text evidence="2">The sequence shown here is derived from an EMBL/GenBank/DDBJ whole genome shotgun (WGS) entry which is preliminary data.</text>
</comment>
<dbReference type="GO" id="GO:0006950">
    <property type="term" value="P:response to stress"/>
    <property type="evidence" value="ECO:0007669"/>
    <property type="project" value="TreeGrafter"/>
</dbReference>